<dbReference type="Pfam" id="PF06271">
    <property type="entry name" value="RDD"/>
    <property type="match status" value="1"/>
</dbReference>
<evidence type="ECO:0000256" key="4">
    <source>
        <dbReference type="ARBA" id="ARBA00022989"/>
    </source>
</evidence>
<feature type="domain" description="RDD" evidence="7">
    <location>
        <begin position="69"/>
        <end position="174"/>
    </location>
</feature>
<evidence type="ECO:0000313" key="8">
    <source>
        <dbReference type="EMBL" id="EAY25989.1"/>
    </source>
</evidence>
<feature type="transmembrane region" description="Helical" evidence="6">
    <location>
        <begin position="107"/>
        <end position="126"/>
    </location>
</feature>
<sequence>MNINTEYCLKYCSICHHQKIDFQQGIVCGLTDKKPNFHETCDHFVKAEHKTEKDGQKYLKNVVKSQMVGASTRFVHSFIDPIVVGMLITGILQFIPNSIANALFNQLNIIDLYLLIYGAILGYYILMEGFLGKTVAKALSKTKVVDMEGNHPGWSKIIIRSLCRLIPFNALSFLGSDASGWHNKISGTRVVHDYEN</sequence>
<dbReference type="eggNOG" id="COG1714">
    <property type="taxonomic scope" value="Bacteria"/>
</dbReference>
<dbReference type="InterPro" id="IPR010432">
    <property type="entry name" value="RDD"/>
</dbReference>
<dbReference type="Proteomes" id="UP000004095">
    <property type="component" value="Unassembled WGS sequence"/>
</dbReference>
<dbReference type="OrthoDB" id="762068at2"/>
<comment type="caution">
    <text evidence="8">The sequence shown here is derived from an EMBL/GenBank/DDBJ whole genome shotgun (WGS) entry which is preliminary data.</text>
</comment>
<dbReference type="InterPro" id="IPR051791">
    <property type="entry name" value="Pra-immunoreactive"/>
</dbReference>
<protein>
    <submittedName>
        <fullName evidence="8">RDD family protein</fullName>
    </submittedName>
</protein>
<feature type="transmembrane region" description="Helical" evidence="6">
    <location>
        <begin position="74"/>
        <end position="95"/>
    </location>
</feature>
<name>A1ZUH0_MICM2</name>
<dbReference type="EMBL" id="AAWS01000040">
    <property type="protein sequence ID" value="EAY25989.1"/>
    <property type="molecule type" value="Genomic_DNA"/>
</dbReference>
<evidence type="ECO:0000313" key="9">
    <source>
        <dbReference type="Proteomes" id="UP000004095"/>
    </source>
</evidence>
<evidence type="ECO:0000256" key="1">
    <source>
        <dbReference type="ARBA" id="ARBA00004651"/>
    </source>
</evidence>
<dbReference type="GO" id="GO:0005886">
    <property type="term" value="C:plasma membrane"/>
    <property type="evidence" value="ECO:0007669"/>
    <property type="project" value="UniProtKB-SubCell"/>
</dbReference>
<proteinExistence type="predicted"/>
<reference evidence="8 9" key="1">
    <citation type="submission" date="2007-01" db="EMBL/GenBank/DDBJ databases">
        <authorList>
            <person name="Haygood M."/>
            <person name="Podell S."/>
            <person name="Anderson C."/>
            <person name="Hopkinson B."/>
            <person name="Roe K."/>
            <person name="Barbeau K."/>
            <person name="Gaasterland T."/>
            <person name="Ferriera S."/>
            <person name="Johnson J."/>
            <person name="Kravitz S."/>
            <person name="Beeson K."/>
            <person name="Sutton G."/>
            <person name="Rogers Y.-H."/>
            <person name="Friedman R."/>
            <person name="Frazier M."/>
            <person name="Venter J.C."/>
        </authorList>
    </citation>
    <scope>NUCLEOTIDE SEQUENCE [LARGE SCALE GENOMIC DNA]</scope>
    <source>
        <strain evidence="8 9">ATCC 23134</strain>
    </source>
</reference>
<dbReference type="RefSeq" id="WP_002701785.1">
    <property type="nucleotide sequence ID" value="NZ_AAWS01000040.1"/>
</dbReference>
<evidence type="ECO:0000259" key="7">
    <source>
        <dbReference type="Pfam" id="PF06271"/>
    </source>
</evidence>
<evidence type="ECO:0000256" key="2">
    <source>
        <dbReference type="ARBA" id="ARBA00022475"/>
    </source>
</evidence>
<gene>
    <name evidence="8" type="ORF">M23134_07138</name>
</gene>
<dbReference type="PANTHER" id="PTHR36115">
    <property type="entry name" value="PROLINE-RICH ANTIGEN HOMOLOG-RELATED"/>
    <property type="match status" value="1"/>
</dbReference>
<keyword evidence="5 6" id="KW-0472">Membrane</keyword>
<keyword evidence="4 6" id="KW-1133">Transmembrane helix</keyword>
<dbReference type="PANTHER" id="PTHR36115:SF4">
    <property type="entry name" value="MEMBRANE PROTEIN"/>
    <property type="match status" value="1"/>
</dbReference>
<keyword evidence="2" id="KW-1003">Cell membrane</keyword>
<evidence type="ECO:0000256" key="5">
    <source>
        <dbReference type="ARBA" id="ARBA00023136"/>
    </source>
</evidence>
<accession>A1ZUH0</accession>
<evidence type="ECO:0000256" key="6">
    <source>
        <dbReference type="SAM" id="Phobius"/>
    </source>
</evidence>
<keyword evidence="9" id="KW-1185">Reference proteome</keyword>
<organism evidence="8 9">
    <name type="scientific">Microscilla marina ATCC 23134</name>
    <dbReference type="NCBI Taxonomy" id="313606"/>
    <lineage>
        <taxon>Bacteria</taxon>
        <taxon>Pseudomonadati</taxon>
        <taxon>Bacteroidota</taxon>
        <taxon>Cytophagia</taxon>
        <taxon>Cytophagales</taxon>
        <taxon>Microscillaceae</taxon>
        <taxon>Microscilla</taxon>
    </lineage>
</organism>
<comment type="subcellular location">
    <subcellularLocation>
        <location evidence="1">Cell membrane</location>
        <topology evidence="1">Multi-pass membrane protein</topology>
    </subcellularLocation>
</comment>
<dbReference type="AlphaFoldDB" id="A1ZUH0"/>
<keyword evidence="3 6" id="KW-0812">Transmembrane</keyword>
<evidence type="ECO:0000256" key="3">
    <source>
        <dbReference type="ARBA" id="ARBA00022692"/>
    </source>
</evidence>